<accession>A0A4R3MP66</accession>
<dbReference type="NCBIfam" id="TIGR00262">
    <property type="entry name" value="trpA"/>
    <property type="match status" value="1"/>
</dbReference>
<evidence type="ECO:0000313" key="11">
    <source>
        <dbReference type="EMBL" id="TCT17087.1"/>
    </source>
</evidence>
<dbReference type="OrthoDB" id="9804578at2"/>
<evidence type="ECO:0000256" key="10">
    <source>
        <dbReference type="RuleBase" id="RU003662"/>
    </source>
</evidence>
<dbReference type="Gene3D" id="3.20.20.70">
    <property type="entry name" value="Aldolase class I"/>
    <property type="match status" value="1"/>
</dbReference>
<gene>
    <name evidence="9" type="primary">trpA</name>
    <name evidence="11" type="ORF">EDC18_101383</name>
</gene>
<dbReference type="InterPro" id="IPR011060">
    <property type="entry name" value="RibuloseP-bd_barrel"/>
</dbReference>
<keyword evidence="6 9" id="KW-0057">Aromatic amino acid biosynthesis</keyword>
<keyword evidence="4 9" id="KW-0028">Amino-acid biosynthesis</keyword>
<keyword evidence="7 9" id="KW-0456">Lyase</keyword>
<protein>
    <recommendedName>
        <fullName evidence="9">Tryptophan synthase alpha chain</fullName>
        <ecNumber evidence="9">4.2.1.20</ecNumber>
    </recommendedName>
</protein>
<comment type="catalytic activity">
    <reaction evidence="8 9">
        <text>(1S,2R)-1-C-(indol-3-yl)glycerol 3-phosphate + L-serine = D-glyceraldehyde 3-phosphate + L-tryptophan + H2O</text>
        <dbReference type="Rhea" id="RHEA:10532"/>
        <dbReference type="ChEBI" id="CHEBI:15377"/>
        <dbReference type="ChEBI" id="CHEBI:33384"/>
        <dbReference type="ChEBI" id="CHEBI:57912"/>
        <dbReference type="ChEBI" id="CHEBI:58866"/>
        <dbReference type="ChEBI" id="CHEBI:59776"/>
        <dbReference type="EC" id="4.2.1.20"/>
    </reaction>
</comment>
<dbReference type="GO" id="GO:0004834">
    <property type="term" value="F:tryptophan synthase activity"/>
    <property type="evidence" value="ECO:0007669"/>
    <property type="project" value="UniProtKB-UniRule"/>
</dbReference>
<reference evidence="11 12" key="1">
    <citation type="submission" date="2019-03" db="EMBL/GenBank/DDBJ databases">
        <title>Genomic Encyclopedia of Type Strains, Phase IV (KMG-IV): sequencing the most valuable type-strain genomes for metagenomic binning, comparative biology and taxonomic classification.</title>
        <authorList>
            <person name="Goeker M."/>
        </authorList>
    </citation>
    <scope>NUCLEOTIDE SEQUENCE [LARGE SCALE GENOMIC DNA]</scope>
    <source>
        <strain evidence="11 12">DSM 24629</strain>
    </source>
</reference>
<evidence type="ECO:0000256" key="1">
    <source>
        <dbReference type="ARBA" id="ARBA00003365"/>
    </source>
</evidence>
<dbReference type="InterPro" id="IPR013785">
    <property type="entry name" value="Aldolase_TIM"/>
</dbReference>
<dbReference type="HAMAP" id="MF_00131">
    <property type="entry name" value="Trp_synth_alpha"/>
    <property type="match status" value="1"/>
</dbReference>
<comment type="similarity">
    <text evidence="9 10">Belongs to the TrpA family.</text>
</comment>
<dbReference type="SUPFAM" id="SSF51366">
    <property type="entry name" value="Ribulose-phoshate binding barrel"/>
    <property type="match status" value="1"/>
</dbReference>
<evidence type="ECO:0000256" key="7">
    <source>
        <dbReference type="ARBA" id="ARBA00023239"/>
    </source>
</evidence>
<dbReference type="GO" id="GO:0005829">
    <property type="term" value="C:cytosol"/>
    <property type="evidence" value="ECO:0007669"/>
    <property type="project" value="TreeGrafter"/>
</dbReference>
<keyword evidence="12" id="KW-1185">Reference proteome</keyword>
<organism evidence="11 12">
    <name type="scientific">Natranaerovirga pectinivora</name>
    <dbReference type="NCBI Taxonomy" id="682400"/>
    <lineage>
        <taxon>Bacteria</taxon>
        <taxon>Bacillati</taxon>
        <taxon>Bacillota</taxon>
        <taxon>Clostridia</taxon>
        <taxon>Lachnospirales</taxon>
        <taxon>Natranaerovirgaceae</taxon>
        <taxon>Natranaerovirga</taxon>
    </lineage>
</organism>
<dbReference type="Proteomes" id="UP000294902">
    <property type="component" value="Unassembled WGS sequence"/>
</dbReference>
<evidence type="ECO:0000256" key="8">
    <source>
        <dbReference type="ARBA" id="ARBA00049047"/>
    </source>
</evidence>
<evidence type="ECO:0000313" key="12">
    <source>
        <dbReference type="Proteomes" id="UP000294902"/>
    </source>
</evidence>
<dbReference type="PANTHER" id="PTHR43406">
    <property type="entry name" value="TRYPTOPHAN SYNTHASE, ALPHA CHAIN"/>
    <property type="match status" value="1"/>
</dbReference>
<evidence type="ECO:0000256" key="6">
    <source>
        <dbReference type="ARBA" id="ARBA00023141"/>
    </source>
</evidence>
<comment type="caution">
    <text evidence="11">The sequence shown here is derived from an EMBL/GenBank/DDBJ whole genome shotgun (WGS) entry which is preliminary data.</text>
</comment>
<dbReference type="UniPathway" id="UPA00035">
    <property type="reaction ID" value="UER00044"/>
</dbReference>
<dbReference type="RefSeq" id="WP_132249691.1">
    <property type="nucleotide sequence ID" value="NZ_SMAL01000001.1"/>
</dbReference>
<comment type="pathway">
    <text evidence="2 9">Amino-acid biosynthesis; L-tryptophan biosynthesis; L-tryptophan from chorismate: step 5/5.</text>
</comment>
<dbReference type="EMBL" id="SMAL01000001">
    <property type="protein sequence ID" value="TCT17087.1"/>
    <property type="molecule type" value="Genomic_DNA"/>
</dbReference>
<dbReference type="InterPro" id="IPR018204">
    <property type="entry name" value="Trp_synthase_alpha_AS"/>
</dbReference>
<dbReference type="Pfam" id="PF00290">
    <property type="entry name" value="Trp_syntA"/>
    <property type="match status" value="1"/>
</dbReference>
<proteinExistence type="inferred from homology"/>
<feature type="active site" description="Proton acceptor" evidence="9">
    <location>
        <position position="60"/>
    </location>
</feature>
<dbReference type="FunFam" id="3.20.20.70:FF:000037">
    <property type="entry name" value="Tryptophan synthase alpha chain"/>
    <property type="match status" value="1"/>
</dbReference>
<comment type="function">
    <text evidence="1 9">The alpha subunit is responsible for the aldol cleavage of indoleglycerol phosphate to indole and glyceraldehyde 3-phosphate.</text>
</comment>
<feature type="active site" description="Proton acceptor" evidence="9">
    <location>
        <position position="49"/>
    </location>
</feature>
<evidence type="ECO:0000256" key="3">
    <source>
        <dbReference type="ARBA" id="ARBA00011270"/>
    </source>
</evidence>
<dbReference type="PANTHER" id="PTHR43406:SF1">
    <property type="entry name" value="TRYPTOPHAN SYNTHASE ALPHA CHAIN, CHLOROPLASTIC"/>
    <property type="match status" value="1"/>
</dbReference>
<dbReference type="EC" id="4.2.1.20" evidence="9"/>
<evidence type="ECO:0000256" key="2">
    <source>
        <dbReference type="ARBA" id="ARBA00004733"/>
    </source>
</evidence>
<evidence type="ECO:0000256" key="5">
    <source>
        <dbReference type="ARBA" id="ARBA00022822"/>
    </source>
</evidence>
<dbReference type="CDD" id="cd04724">
    <property type="entry name" value="Tryptophan_synthase_alpha"/>
    <property type="match status" value="1"/>
</dbReference>
<dbReference type="PROSITE" id="PS00167">
    <property type="entry name" value="TRP_SYNTHASE_ALPHA"/>
    <property type="match status" value="1"/>
</dbReference>
<evidence type="ECO:0000256" key="4">
    <source>
        <dbReference type="ARBA" id="ARBA00022605"/>
    </source>
</evidence>
<dbReference type="InterPro" id="IPR002028">
    <property type="entry name" value="Trp_synthase_suA"/>
</dbReference>
<evidence type="ECO:0000256" key="9">
    <source>
        <dbReference type="HAMAP-Rule" id="MF_00131"/>
    </source>
</evidence>
<dbReference type="AlphaFoldDB" id="A0A4R3MP66"/>
<name>A0A4R3MP66_9FIRM</name>
<comment type="subunit">
    <text evidence="3 9">Tetramer of two alpha and two beta chains.</text>
</comment>
<sequence>MNRIVNRLEILKKENKKAFVTYIMAGYPDAKTTKELVLEQAKVGVDVLEIGVPFSDPVADGSVIQVAGARALANGMSHRKVIEIVKEVREECDVPIILMLYYNTVLHYGLEKFVNDCIEAGVDGLIIPDLPLEEQYELEAFLKTDELINIQLVAPTSLKRLPYILDQAKGFLYCVSSLGVTGQENAFHNGLSEFLTTLKSHTELPLMLGFGITKPEDVKPLNNVIDGVIVGSAFINEIMKNESNIENAIHWVRNFKDNL</sequence>
<keyword evidence="5 9" id="KW-0822">Tryptophan biosynthesis</keyword>